<dbReference type="EMBL" id="AJLS01000053">
    <property type="protein sequence ID" value="EKN69861.1"/>
    <property type="molecule type" value="Genomic_DNA"/>
</dbReference>
<gene>
    <name evidence="2" type="ORF">BABA_07891</name>
</gene>
<dbReference type="eggNOG" id="ENOG5030CVG">
    <property type="taxonomic scope" value="Bacteria"/>
</dbReference>
<comment type="caution">
    <text evidence="2">The sequence shown here is derived from an EMBL/GenBank/DDBJ whole genome shotgun (WGS) entry which is preliminary data.</text>
</comment>
<protein>
    <submittedName>
        <fullName evidence="2">Uncharacterized protein</fullName>
    </submittedName>
</protein>
<keyword evidence="1" id="KW-0812">Transmembrane</keyword>
<sequence length="126" mass="14553">MHDISIISMIFTAALALVSLFLILSPLFKWGHLPYLHVGTKGQDLATTKEALLTTLNEIEFEYKMDKISHADYKHLKKQYEIEVASIMKEEEQIVEPSVDHDLMAEVEKEIEAQMQTYKKKKGEEK</sequence>
<accession>K6E942</accession>
<feature type="transmembrane region" description="Helical" evidence="1">
    <location>
        <begin position="6"/>
        <end position="28"/>
    </location>
</feature>
<evidence type="ECO:0000256" key="1">
    <source>
        <dbReference type="SAM" id="Phobius"/>
    </source>
</evidence>
<organism evidence="2 3">
    <name type="scientific">Neobacillus bataviensis LMG 21833</name>
    <dbReference type="NCBI Taxonomy" id="1117379"/>
    <lineage>
        <taxon>Bacteria</taxon>
        <taxon>Bacillati</taxon>
        <taxon>Bacillota</taxon>
        <taxon>Bacilli</taxon>
        <taxon>Bacillales</taxon>
        <taxon>Bacillaceae</taxon>
        <taxon>Neobacillus</taxon>
    </lineage>
</organism>
<dbReference type="Proteomes" id="UP000006316">
    <property type="component" value="Unassembled WGS sequence"/>
</dbReference>
<evidence type="ECO:0000313" key="3">
    <source>
        <dbReference type="Proteomes" id="UP000006316"/>
    </source>
</evidence>
<dbReference type="RefSeq" id="WP_007084601.1">
    <property type="nucleotide sequence ID" value="NZ_AJLS01000053.1"/>
</dbReference>
<dbReference type="AlphaFoldDB" id="K6E942"/>
<keyword evidence="3" id="KW-1185">Reference proteome</keyword>
<keyword evidence="1" id="KW-1133">Transmembrane helix</keyword>
<keyword evidence="1" id="KW-0472">Membrane</keyword>
<reference evidence="2 3" key="1">
    <citation type="journal article" date="2012" name="Front. Microbiol.">
        <title>Redundancy and modularity in membrane-associated dissimilatory nitrate reduction in Bacillus.</title>
        <authorList>
            <person name="Heylen K."/>
            <person name="Keltjens J."/>
        </authorList>
    </citation>
    <scope>NUCLEOTIDE SEQUENCE [LARGE SCALE GENOMIC DNA]</scope>
    <source>
        <strain evidence="3">LMG 21833T</strain>
    </source>
</reference>
<evidence type="ECO:0000313" key="2">
    <source>
        <dbReference type="EMBL" id="EKN69861.1"/>
    </source>
</evidence>
<name>K6E942_9BACI</name>
<dbReference type="STRING" id="1117379.BABA_07891"/>
<proteinExistence type="predicted"/>
<dbReference type="PATRIC" id="fig|1117379.3.peg.1652"/>